<keyword evidence="4" id="KW-1185">Reference proteome</keyword>
<dbReference type="GO" id="GO:0006139">
    <property type="term" value="P:nucleobase-containing compound metabolic process"/>
    <property type="evidence" value="ECO:0007669"/>
    <property type="project" value="InterPro"/>
</dbReference>
<gene>
    <name evidence="3" type="ORF">N0V87_003478</name>
</gene>
<protein>
    <recommendedName>
        <fullName evidence="2">3'-5' exonuclease domain-containing protein</fullName>
    </recommendedName>
</protein>
<dbReference type="OrthoDB" id="1920326at2759"/>
<evidence type="ECO:0000313" key="3">
    <source>
        <dbReference type="EMBL" id="KAJ4339043.1"/>
    </source>
</evidence>
<dbReference type="PANTHER" id="PTHR47765">
    <property type="entry name" value="3'-5' EXONUCLEASE DOMAIN-CONTAINING PROTEIN"/>
    <property type="match status" value="1"/>
</dbReference>
<name>A0A9W9C1C5_9PLEO</name>
<proteinExistence type="predicted"/>
<dbReference type="Proteomes" id="UP001140562">
    <property type="component" value="Unassembled WGS sequence"/>
</dbReference>
<accession>A0A9W9C1C5</accession>
<feature type="compositionally biased region" description="Acidic residues" evidence="1">
    <location>
        <begin position="24"/>
        <end position="35"/>
    </location>
</feature>
<evidence type="ECO:0000259" key="2">
    <source>
        <dbReference type="SMART" id="SM00474"/>
    </source>
</evidence>
<dbReference type="CDD" id="cd06141">
    <property type="entry name" value="WRN_exo"/>
    <property type="match status" value="1"/>
</dbReference>
<dbReference type="SUPFAM" id="SSF53098">
    <property type="entry name" value="Ribonuclease H-like"/>
    <property type="match status" value="1"/>
</dbReference>
<evidence type="ECO:0000313" key="4">
    <source>
        <dbReference type="Proteomes" id="UP001140562"/>
    </source>
</evidence>
<sequence length="725" mass="80520">MEDVSDINYMASSSDESETRSEPDDSDVDETDEEPSEIHTPLEFQIPEDVLRAAMTAPENTKASFWSSTLYRGPEDVPVLVHYCKTKEVAERVARHFVNEPVVGFDIEWKPYSSPESIKKNVSLIQLACEDRIALFHVALFQGSTAAQLMPPTLKTILESPDIYKVGVAVKGDFSRVSKFLKVEPQGVYELSRLHNLVEHYATEPSRVNNKLVGLAPQVQQHLQLPLYKGGQLIDDPEDLNSVRSSDWSLSLNRQQIHYAAADAYAGFRLFDVLEKKRKQLKPTPPRPLVCDYDFKPKPRSTVSKPRKKRTPTVKDKETTIAVAEELVAAAEQKRGPEDEVEEKPEQSQDTEGYETAQEDLLDSHQLEGEELTSSEDSYESTEESVNDTASDSGLSLRNEEVAFAAEVDQRRVGRIDLSRLRGPDPGYPELPSLRGGDEADSASDEDLIDLSDRLTEVKLDRKFEVTEVMEDGEATDEFDDSELEEVLQDLSVGSDGTLQGVSLDTARIEQDRAAARQECVAEDDTGTKKMRPLNEADPALTTCDPATDEDEQRLVDLINDPEVAAYLHEPPTGEPAPAIPMSAPIIPPSGLSAPPPVASTATPAEHVDSTHTPEYIQATVWARSYLSSTIPPPGSLTPSHIRATVPHLRAYHMWHDQHLTLDDIARQVRDPPLAASTVASYVLQAITLERMEYDAWAVRGLLMRMPEALRRGKWKGLAEKVGAR</sequence>
<dbReference type="SMART" id="SM00474">
    <property type="entry name" value="35EXOc"/>
    <property type="match status" value="1"/>
</dbReference>
<feature type="compositionally biased region" description="Low complexity" evidence="1">
    <location>
        <begin position="322"/>
        <end position="331"/>
    </location>
</feature>
<evidence type="ECO:0000256" key="1">
    <source>
        <dbReference type="SAM" id="MobiDB-lite"/>
    </source>
</evidence>
<dbReference type="Gene3D" id="3.30.420.10">
    <property type="entry name" value="Ribonuclease H-like superfamily/Ribonuclease H"/>
    <property type="match status" value="1"/>
</dbReference>
<feature type="domain" description="3'-5' exonuclease" evidence="2">
    <location>
        <begin position="81"/>
        <end position="279"/>
    </location>
</feature>
<dbReference type="Pfam" id="PF01612">
    <property type="entry name" value="DNA_pol_A_exo1"/>
    <property type="match status" value="1"/>
</dbReference>
<feature type="region of interest" description="Disordered" evidence="1">
    <location>
        <begin position="279"/>
        <end position="355"/>
    </location>
</feature>
<dbReference type="GO" id="GO:0008408">
    <property type="term" value="F:3'-5' exonuclease activity"/>
    <property type="evidence" value="ECO:0007669"/>
    <property type="project" value="InterPro"/>
</dbReference>
<dbReference type="InterPro" id="IPR052408">
    <property type="entry name" value="Exonuclease_MUT-7-like"/>
</dbReference>
<feature type="compositionally biased region" description="Acidic residues" evidence="1">
    <location>
        <begin position="369"/>
        <end position="386"/>
    </location>
</feature>
<dbReference type="InterPro" id="IPR002562">
    <property type="entry name" value="3'-5'_exonuclease_dom"/>
</dbReference>
<dbReference type="GO" id="GO:0003676">
    <property type="term" value="F:nucleic acid binding"/>
    <property type="evidence" value="ECO:0007669"/>
    <property type="project" value="InterPro"/>
</dbReference>
<dbReference type="PANTHER" id="PTHR47765:SF2">
    <property type="entry name" value="EXONUCLEASE MUT-7 HOMOLOG"/>
    <property type="match status" value="1"/>
</dbReference>
<comment type="caution">
    <text evidence="3">The sequence shown here is derived from an EMBL/GenBank/DDBJ whole genome shotgun (WGS) entry which is preliminary data.</text>
</comment>
<organism evidence="3 4">
    <name type="scientific">Didymella glomerata</name>
    <dbReference type="NCBI Taxonomy" id="749621"/>
    <lineage>
        <taxon>Eukaryota</taxon>
        <taxon>Fungi</taxon>
        <taxon>Dikarya</taxon>
        <taxon>Ascomycota</taxon>
        <taxon>Pezizomycotina</taxon>
        <taxon>Dothideomycetes</taxon>
        <taxon>Pleosporomycetidae</taxon>
        <taxon>Pleosporales</taxon>
        <taxon>Pleosporineae</taxon>
        <taxon>Didymellaceae</taxon>
        <taxon>Didymella</taxon>
    </lineage>
</organism>
<dbReference type="InterPro" id="IPR036397">
    <property type="entry name" value="RNaseH_sf"/>
</dbReference>
<feature type="region of interest" description="Disordered" evidence="1">
    <location>
        <begin position="367"/>
        <end position="394"/>
    </location>
</feature>
<reference evidence="3" key="1">
    <citation type="submission" date="2022-10" db="EMBL/GenBank/DDBJ databases">
        <title>Tapping the CABI collections for fungal endophytes: first genome assemblies for Collariella, Neodidymelliopsis, Ascochyta clinopodiicola, Didymella pomorum, Didymosphaeria variabile, Neocosmospora piperis and Neocucurbitaria cava.</title>
        <authorList>
            <person name="Hill R."/>
        </authorList>
    </citation>
    <scope>NUCLEOTIDE SEQUENCE</scope>
    <source>
        <strain evidence="3">IMI 360193</strain>
    </source>
</reference>
<feature type="region of interest" description="Disordered" evidence="1">
    <location>
        <begin position="419"/>
        <end position="444"/>
    </location>
</feature>
<feature type="region of interest" description="Disordered" evidence="1">
    <location>
        <begin position="1"/>
        <end position="43"/>
    </location>
</feature>
<dbReference type="AlphaFoldDB" id="A0A9W9C1C5"/>
<dbReference type="InterPro" id="IPR012337">
    <property type="entry name" value="RNaseH-like_sf"/>
</dbReference>
<dbReference type="EMBL" id="JAPEUV010000025">
    <property type="protein sequence ID" value="KAJ4339043.1"/>
    <property type="molecule type" value="Genomic_DNA"/>
</dbReference>